<accession>A0A8J4GX68</accession>
<gene>
    <name evidence="1" type="ORF">Vretifemale_19823</name>
</gene>
<reference evidence="1" key="1">
    <citation type="journal article" date="2021" name="Proc. Natl. Acad. Sci. U.S.A.">
        <title>Three genomes in the algal genus Volvox reveal the fate of a haploid sex-determining region after a transition to homothallism.</title>
        <authorList>
            <person name="Yamamoto K."/>
            <person name="Hamaji T."/>
            <person name="Kawai-Toyooka H."/>
            <person name="Matsuzaki R."/>
            <person name="Takahashi F."/>
            <person name="Nishimura Y."/>
            <person name="Kawachi M."/>
            <person name="Noguchi H."/>
            <person name="Minakuchi Y."/>
            <person name="Umen J.G."/>
            <person name="Toyoda A."/>
            <person name="Nozaki H."/>
        </authorList>
    </citation>
    <scope>NUCLEOTIDE SEQUENCE</scope>
    <source>
        <strain evidence="1">NIES-3786</strain>
    </source>
</reference>
<protein>
    <submittedName>
        <fullName evidence="1">Uncharacterized protein</fullName>
    </submittedName>
</protein>
<name>A0A8J4GX68_9CHLO</name>
<dbReference type="AlphaFoldDB" id="A0A8J4GX68"/>
<evidence type="ECO:0000313" key="1">
    <source>
        <dbReference type="EMBL" id="GIL92279.1"/>
    </source>
</evidence>
<keyword evidence="2" id="KW-1185">Reference proteome</keyword>
<comment type="caution">
    <text evidence="1">The sequence shown here is derived from an EMBL/GenBank/DDBJ whole genome shotgun (WGS) entry which is preliminary data.</text>
</comment>
<dbReference type="Proteomes" id="UP000747110">
    <property type="component" value="Unassembled WGS sequence"/>
</dbReference>
<proteinExistence type="predicted"/>
<evidence type="ECO:0000313" key="2">
    <source>
        <dbReference type="Proteomes" id="UP000747110"/>
    </source>
</evidence>
<dbReference type="EMBL" id="BNCP01000074">
    <property type="protein sequence ID" value="GIL92279.1"/>
    <property type="molecule type" value="Genomic_DNA"/>
</dbReference>
<sequence>MATYASYPTRPSNSSCPFLPHPKPRTNAHTQQLSVCLNYPCTSPFVPWSAWWRASVWSVCLATQPCHHLCRMPCLAGGLYTLTGVSGRAVSIGTYLARLGRHCVLKTDQPIVLTVLHHT</sequence>
<organism evidence="1 2">
    <name type="scientific">Volvox reticuliferus</name>
    <dbReference type="NCBI Taxonomy" id="1737510"/>
    <lineage>
        <taxon>Eukaryota</taxon>
        <taxon>Viridiplantae</taxon>
        <taxon>Chlorophyta</taxon>
        <taxon>core chlorophytes</taxon>
        <taxon>Chlorophyceae</taxon>
        <taxon>CS clade</taxon>
        <taxon>Chlamydomonadales</taxon>
        <taxon>Volvocaceae</taxon>
        <taxon>Volvox</taxon>
    </lineage>
</organism>